<organism evidence="1 2">
    <name type="scientific">Peronosclerospora sorghi</name>
    <dbReference type="NCBI Taxonomy" id="230839"/>
    <lineage>
        <taxon>Eukaryota</taxon>
        <taxon>Sar</taxon>
        <taxon>Stramenopiles</taxon>
        <taxon>Oomycota</taxon>
        <taxon>Peronosporomycetes</taxon>
        <taxon>Peronosporales</taxon>
        <taxon>Peronosporaceae</taxon>
        <taxon>Peronosclerospora</taxon>
    </lineage>
</organism>
<accession>A0ACC0VVP2</accession>
<gene>
    <name evidence="1" type="ORF">PsorP6_009936</name>
</gene>
<protein>
    <submittedName>
        <fullName evidence="1">Uncharacterized protein</fullName>
    </submittedName>
</protein>
<reference evidence="1 2" key="1">
    <citation type="journal article" date="2022" name="bioRxiv">
        <title>The genome of the oomycete Peronosclerospora sorghi, a cosmopolitan pathogen of maize and sorghum, is inflated with dispersed pseudogenes.</title>
        <authorList>
            <person name="Fletcher K."/>
            <person name="Martin F."/>
            <person name="Isakeit T."/>
            <person name="Cavanaugh K."/>
            <person name="Magill C."/>
            <person name="Michelmore R."/>
        </authorList>
    </citation>
    <scope>NUCLEOTIDE SEQUENCE [LARGE SCALE GENOMIC DNA]</scope>
    <source>
        <strain evidence="1">P6</strain>
    </source>
</reference>
<dbReference type="EMBL" id="CM047585">
    <property type="protein sequence ID" value="KAI9909994.1"/>
    <property type="molecule type" value="Genomic_DNA"/>
</dbReference>
<keyword evidence="2" id="KW-1185">Reference proteome</keyword>
<dbReference type="Proteomes" id="UP001163321">
    <property type="component" value="Chromosome 6"/>
</dbReference>
<evidence type="ECO:0000313" key="1">
    <source>
        <dbReference type="EMBL" id="KAI9909994.1"/>
    </source>
</evidence>
<sequence length="120" mass="12899">MVLDSLYGVAATNDTLPAIVKAVDGRAEGEDGVANVFRILNELKHAMLFSGTATLADIRYGGSTGRPFVCPSWLATTTIVTMKGGSISMEFLYKDHAGSALQGTVACCFQYYNPNQRTRN</sequence>
<proteinExistence type="predicted"/>
<evidence type="ECO:0000313" key="2">
    <source>
        <dbReference type="Proteomes" id="UP001163321"/>
    </source>
</evidence>
<name>A0ACC0VVP2_9STRA</name>
<comment type="caution">
    <text evidence="1">The sequence shown here is derived from an EMBL/GenBank/DDBJ whole genome shotgun (WGS) entry which is preliminary data.</text>
</comment>